<reference evidence="1 3" key="1">
    <citation type="submission" date="2015-07" db="EMBL/GenBank/DDBJ databases">
        <title>High-quality genome of monoxenous trypanosomatid Leptomonas pyrrhocoris.</title>
        <authorList>
            <person name="Flegontov P."/>
            <person name="Butenko A."/>
            <person name="Firsov S."/>
            <person name="Vlcek C."/>
            <person name="Logacheva M.D."/>
            <person name="Field M."/>
            <person name="Filatov D."/>
            <person name="Flegontova O."/>
            <person name="Gerasimov E."/>
            <person name="Jackson A.P."/>
            <person name="Kelly S."/>
            <person name="Opperdoes F."/>
            <person name="O'Reilly A."/>
            <person name="Votypka J."/>
            <person name="Yurchenko V."/>
            <person name="Lukes J."/>
        </authorList>
    </citation>
    <scope>NUCLEOTIDE SEQUENCE [LARGE SCALE GENOMIC DNA]</scope>
    <source>
        <strain evidence="1">H10</strain>
    </source>
</reference>
<name>A0A0M9FTA9_LEPPY</name>
<organism evidence="1 3">
    <name type="scientific">Leptomonas pyrrhocoris</name>
    <name type="common">Firebug parasite</name>
    <dbReference type="NCBI Taxonomy" id="157538"/>
    <lineage>
        <taxon>Eukaryota</taxon>
        <taxon>Discoba</taxon>
        <taxon>Euglenozoa</taxon>
        <taxon>Kinetoplastea</taxon>
        <taxon>Metakinetoplastina</taxon>
        <taxon>Trypanosomatida</taxon>
        <taxon>Trypanosomatidae</taxon>
        <taxon>Leishmaniinae</taxon>
        <taxon>Leptomonas</taxon>
    </lineage>
</organism>
<comment type="caution">
    <text evidence="1">The sequence shown here is derived from an EMBL/GenBank/DDBJ whole genome shotgun (WGS) entry which is preliminary data.</text>
</comment>
<keyword evidence="3" id="KW-1185">Reference proteome</keyword>
<dbReference type="AlphaFoldDB" id="A0A0M9FTA9"/>
<dbReference type="GeneID" id="26908327"/>
<evidence type="ECO:0000313" key="2">
    <source>
        <dbReference type="EMBL" id="KPA75848.1"/>
    </source>
</evidence>
<dbReference type="EMBL" id="LGTL01000024">
    <property type="protein sequence ID" value="KPA75640.1"/>
    <property type="molecule type" value="Genomic_DNA"/>
</dbReference>
<dbReference type="VEuPathDB" id="TriTrypDB:LpyrH10_22_0020"/>
<dbReference type="RefSeq" id="XP_015654079.1">
    <property type="nucleotide sequence ID" value="XM_015807540.1"/>
</dbReference>
<dbReference type="Proteomes" id="UP000037923">
    <property type="component" value="Unassembled WGS sequence"/>
</dbReference>
<gene>
    <name evidence="2" type="ORF">ABB37_08042</name>
    <name evidence="1" type="ORF">ABB37_08502</name>
</gene>
<sequence length="135" mass="15348">MSMTTIGPNGPVQIYTKPEWNAWEQALREFTRMYGPAKIRITAKDARDAYSTFTVQTSLDASGSVICHMLSGTHYFQYLRTETGEFIPPERVEFLQLVATYMSSHLEVTGRISQQMTEWSQALGNTFAELQQQAQ</sequence>
<protein>
    <submittedName>
        <fullName evidence="1">Uncharacterized protein</fullName>
    </submittedName>
</protein>
<dbReference type="GeneID" id="26908786"/>
<evidence type="ECO:0000313" key="3">
    <source>
        <dbReference type="Proteomes" id="UP000037923"/>
    </source>
</evidence>
<dbReference type="EMBL" id="LGTL01000022">
    <property type="protein sequence ID" value="KPA75848.1"/>
    <property type="molecule type" value="Genomic_DNA"/>
</dbReference>
<dbReference type="RefSeq" id="XP_015654287.1">
    <property type="nucleotide sequence ID" value="XM_015806892.1"/>
</dbReference>
<accession>A0A0M9FTA9</accession>
<evidence type="ECO:0000313" key="1">
    <source>
        <dbReference type="EMBL" id="KPA75640.1"/>
    </source>
</evidence>
<proteinExistence type="predicted"/>
<dbReference type="VEuPathDB" id="TriTrypDB:LpyrH10_24_1420"/>